<dbReference type="AlphaFoldDB" id="A0AAJ3RN26"/>
<dbReference type="RefSeq" id="WP_100328337.1">
    <property type="nucleotide sequence ID" value="NZ_PENF01000002.1"/>
</dbReference>
<protein>
    <submittedName>
        <fullName evidence="1">Uncharacterized protein</fullName>
    </submittedName>
</protein>
<accession>A0AAJ3RN26</accession>
<gene>
    <name evidence="1" type="ORF">CTM53_08880</name>
</gene>
<name>A0AAJ3RN26_PREIN</name>
<evidence type="ECO:0000313" key="1">
    <source>
        <dbReference type="EMBL" id="PJI18742.1"/>
    </source>
</evidence>
<organism evidence="1 2">
    <name type="scientific">Prevotella intermedia</name>
    <dbReference type="NCBI Taxonomy" id="28131"/>
    <lineage>
        <taxon>Bacteria</taxon>
        <taxon>Pseudomonadati</taxon>
        <taxon>Bacteroidota</taxon>
        <taxon>Bacteroidia</taxon>
        <taxon>Bacteroidales</taxon>
        <taxon>Prevotellaceae</taxon>
        <taxon>Prevotella</taxon>
    </lineage>
</organism>
<proteinExistence type="predicted"/>
<dbReference type="EMBL" id="PENF01000002">
    <property type="protein sequence ID" value="PJI18742.1"/>
    <property type="molecule type" value="Genomic_DNA"/>
</dbReference>
<sequence>MSRDIKSDFENLLNFIKAYNLENLTIDKNFINAVTQQHKKYYAYLVYIAEIQDYVEKSEFSNIFKKEQFLYIKESCSDIGSSFFSTFHGSYKSSKLLLRSSIETFFKGFCKDELVNIDKETSMYCMFDNIKKIDFFSKNPQMLELFNKIHQEYKSLCGDVHTATVRNMANISALNYFPTFNKSESETVCNYTLKLIPCYLTLLLQKYNEQFHKFHYNNKEIIMESIQRKYRPLINNIE</sequence>
<evidence type="ECO:0000313" key="2">
    <source>
        <dbReference type="Proteomes" id="UP000229102"/>
    </source>
</evidence>
<reference evidence="1 2" key="1">
    <citation type="submission" date="2017-11" db="EMBL/GenBank/DDBJ databases">
        <title>Genome sequencing of Prevotella intermedia KCOM 2698.</title>
        <authorList>
            <person name="Kook J.-K."/>
            <person name="Park S.-N."/>
            <person name="Lim Y.K."/>
        </authorList>
    </citation>
    <scope>NUCLEOTIDE SEQUENCE [LARGE SCALE GENOMIC DNA]</scope>
    <source>
        <strain evidence="1 2">KCOM 2698</strain>
    </source>
</reference>
<comment type="caution">
    <text evidence="1">The sequence shown here is derived from an EMBL/GenBank/DDBJ whole genome shotgun (WGS) entry which is preliminary data.</text>
</comment>
<dbReference type="Proteomes" id="UP000229102">
    <property type="component" value="Unassembled WGS sequence"/>
</dbReference>